<protein>
    <submittedName>
        <fullName evidence="1">Uncharacterized protein</fullName>
    </submittedName>
</protein>
<evidence type="ECO:0000313" key="1">
    <source>
        <dbReference type="EMBL" id="KAL0280297.1"/>
    </source>
</evidence>
<reference evidence="1" key="1">
    <citation type="journal article" date="2024" name="Gigascience">
        <title>Chromosome-level genome of the poultry shaft louse Menopon gallinae provides insight into the host-switching and adaptive evolution of parasitic lice.</title>
        <authorList>
            <person name="Xu Y."/>
            <person name="Ma L."/>
            <person name="Liu S."/>
            <person name="Liang Y."/>
            <person name="Liu Q."/>
            <person name="He Z."/>
            <person name="Tian L."/>
            <person name="Duan Y."/>
            <person name="Cai W."/>
            <person name="Li H."/>
            <person name="Song F."/>
        </authorList>
    </citation>
    <scope>NUCLEOTIDE SEQUENCE</scope>
    <source>
        <strain evidence="1">Cailab_2023a</strain>
    </source>
</reference>
<proteinExistence type="predicted"/>
<organism evidence="1">
    <name type="scientific">Menopon gallinae</name>
    <name type="common">poultry shaft louse</name>
    <dbReference type="NCBI Taxonomy" id="328185"/>
    <lineage>
        <taxon>Eukaryota</taxon>
        <taxon>Metazoa</taxon>
        <taxon>Ecdysozoa</taxon>
        <taxon>Arthropoda</taxon>
        <taxon>Hexapoda</taxon>
        <taxon>Insecta</taxon>
        <taxon>Pterygota</taxon>
        <taxon>Neoptera</taxon>
        <taxon>Paraneoptera</taxon>
        <taxon>Psocodea</taxon>
        <taxon>Troctomorpha</taxon>
        <taxon>Phthiraptera</taxon>
        <taxon>Amblycera</taxon>
        <taxon>Menoponidae</taxon>
        <taxon>Menopon</taxon>
    </lineage>
</organism>
<dbReference type="EMBL" id="JARGDH010000001">
    <property type="protein sequence ID" value="KAL0280297.1"/>
    <property type="molecule type" value="Genomic_DNA"/>
</dbReference>
<sequence>MGKEPVDATLDIIGFWTEEGKEPIPKQHTYPLLGRLVDGEKNKNKRVAEAVAARHIVLLVGGCTGDRKSMRSSTLLMDGKTSVDATMVILTHFYKKKEEHQWTAPRDEKTKSAPLTP</sequence>
<dbReference type="AlphaFoldDB" id="A0AAW2IEW1"/>
<comment type="caution">
    <text evidence="1">The sequence shown here is derived from an EMBL/GenBank/DDBJ whole genome shotgun (WGS) entry which is preliminary data.</text>
</comment>
<accession>A0AAW2IEW1</accession>
<name>A0AAW2IEW1_9NEOP</name>
<gene>
    <name evidence="1" type="ORF">PYX00_001635</name>
</gene>